<dbReference type="Gene3D" id="3.30.750.44">
    <property type="match status" value="1"/>
</dbReference>
<feature type="active site" description="Nucleophile" evidence="8">
    <location>
        <position position="990"/>
    </location>
</feature>
<evidence type="ECO:0000256" key="4">
    <source>
        <dbReference type="ARBA" id="ARBA00022670"/>
    </source>
</evidence>
<dbReference type="InterPro" id="IPR029045">
    <property type="entry name" value="ClpP/crotonase-like_dom_sf"/>
</dbReference>
<keyword evidence="4 7" id="KW-0645">Protease</keyword>
<gene>
    <name evidence="11" type="ORF">P0M35_07055</name>
</gene>
<evidence type="ECO:0000256" key="8">
    <source>
        <dbReference type="PIRSR" id="PIRSR036421-1"/>
    </source>
</evidence>
<keyword evidence="12" id="KW-1185">Reference proteome</keyword>
<dbReference type="Gene3D" id="2.30.42.10">
    <property type="match status" value="1"/>
</dbReference>
<evidence type="ECO:0000256" key="9">
    <source>
        <dbReference type="SAM" id="MobiDB-lite"/>
    </source>
</evidence>
<feature type="region of interest" description="Disordered" evidence="9">
    <location>
        <begin position="553"/>
        <end position="582"/>
    </location>
</feature>
<organism evidence="11 12">
    <name type="scientific">Stygiobacter electus</name>
    <dbReference type="NCBI Taxonomy" id="3032292"/>
    <lineage>
        <taxon>Bacteria</taxon>
        <taxon>Pseudomonadati</taxon>
        <taxon>Ignavibacteriota</taxon>
        <taxon>Ignavibacteria</taxon>
        <taxon>Ignavibacteriales</taxon>
        <taxon>Melioribacteraceae</taxon>
        <taxon>Stygiobacter</taxon>
    </lineage>
</organism>
<dbReference type="PIRSF" id="PIRSF036421">
    <property type="entry name" value="Tricorn_protease"/>
    <property type="match status" value="1"/>
</dbReference>
<dbReference type="Gene3D" id="3.90.226.10">
    <property type="entry name" value="2-enoyl-CoA Hydratase, Chain A, domain 1"/>
    <property type="match status" value="1"/>
</dbReference>
<dbReference type="PROSITE" id="PS50106">
    <property type="entry name" value="PDZ"/>
    <property type="match status" value="1"/>
</dbReference>
<dbReference type="GO" id="GO:0005737">
    <property type="term" value="C:cytoplasm"/>
    <property type="evidence" value="ECO:0007669"/>
    <property type="project" value="UniProtKB-SubCell"/>
</dbReference>
<keyword evidence="3 7" id="KW-0963">Cytoplasm</keyword>
<dbReference type="Pfam" id="PF14684">
    <property type="entry name" value="Tricorn_C1"/>
    <property type="match status" value="1"/>
</dbReference>
<dbReference type="SUPFAM" id="SSF50156">
    <property type="entry name" value="PDZ domain-like"/>
    <property type="match status" value="1"/>
</dbReference>
<reference evidence="11" key="1">
    <citation type="submission" date="2023-03" db="EMBL/GenBank/DDBJ databases">
        <title>Stygiobacter electus gen. nov., sp. nov., facultatively anaerobic thermotolerant bacterium of the class Ignavibacteria from a well of Yessentuki mineral water deposit.</title>
        <authorList>
            <person name="Podosokorskaya O.A."/>
            <person name="Elcheninov A.G."/>
            <person name="Petrova N.F."/>
            <person name="Zavarzina D.G."/>
            <person name="Kublanov I.V."/>
            <person name="Merkel A.Y."/>
        </authorList>
    </citation>
    <scope>NUCLEOTIDE SEQUENCE</scope>
    <source>
        <strain evidence="11">09-Me</strain>
    </source>
</reference>
<evidence type="ECO:0000259" key="10">
    <source>
        <dbReference type="PROSITE" id="PS50106"/>
    </source>
</evidence>
<protein>
    <recommendedName>
        <fullName evidence="7">Tricorn protease homolog</fullName>
        <ecNumber evidence="7">3.4.21.-</ecNumber>
    </recommendedName>
</protein>
<dbReference type="Pfam" id="PF26550">
    <property type="entry name" value="Tricorn_2nd"/>
    <property type="match status" value="1"/>
</dbReference>
<dbReference type="AlphaFoldDB" id="A0AAE3P1B0"/>
<dbReference type="PANTHER" id="PTHR43253">
    <property type="entry name" value="TRICORN PROTEASE HOMOLOG 2-RELATED"/>
    <property type="match status" value="1"/>
</dbReference>
<dbReference type="CDD" id="cd07562">
    <property type="entry name" value="Peptidase_S41_TRI"/>
    <property type="match status" value="1"/>
</dbReference>
<comment type="subcellular location">
    <subcellularLocation>
        <location evidence="1 7">Cytoplasm</location>
    </subcellularLocation>
</comment>
<dbReference type="InterPro" id="IPR036034">
    <property type="entry name" value="PDZ_sf"/>
</dbReference>
<evidence type="ECO:0000256" key="7">
    <source>
        <dbReference type="PIRNR" id="PIRNR036421"/>
    </source>
</evidence>
<dbReference type="InterPro" id="IPR012393">
    <property type="entry name" value="Tricorn_protease"/>
</dbReference>
<comment type="function">
    <text evidence="7">Degrades oligopeptides.</text>
</comment>
<evidence type="ECO:0000256" key="2">
    <source>
        <dbReference type="ARBA" id="ARBA00008524"/>
    </source>
</evidence>
<sequence>MKKLIFYFIVLLISVSNIFSQNDLLLRFPSLNNNGSLIAFSYQGDIWTVPSSGGKATRLTIHEAYEAYPKFSPDGKQIAFSGNRYGNNDIFIIPTEGGTPKRLTYHSAQDNISSWTNDGNILFSTNREFNQIERPFEVYAISSSGGTEYRILDAMGFEPVASPDGRFIAFVRGDINPVFREEYRGSSNRDIWLYDTKTKNYFKLVGFETNDINPQWSDSRTLFFLSSNTGKYNLYKIKIDDNGKGIGKPEQLTNYKDHSIRYLSLSNDGTTLVFERGKNIYISKTSDIEPKELNIIISADDRFDPIEYKTFSNNLTEYSISPNGKYIAFSVRGEIFVKEVDKEKSRSVNLSNSPYRDNNVAWLNDTILVFTSDRNDNNYDLYLVKSADKQQPNLFKSLKHEIIRITKTDEDESDPVISNDGKKIAYIRGKDTRQLVVSEISTDGKLTNEKILTDSWATPSGVKWSPDDKWLAYSMEDLYFNEEVYIHSADNSKKPVNVSMHPRGDSNPFWSADGSKLGFLSSRSGSNSITGGLSFTRDVWFVWLKKDDWEKTKSDWEEKEPSTTSEKKDEKPKDAKKDEPKVKPIQIDFDNIHERLVQVTNFPGDESNLIISKDGETFFYVGNSSTAKGGRDLYSIKWDGKELKELTKGGSNPNSVQMDKEGKFLYFTKTGGSLTRYEIKTDKSEALPYSAKIKIDYTAERKQIFDEAWRTIRDGFYDPQFHGKNWNSLKKKYEELCLIASTPNDFRDMFNNMLGELNSSHMGFTSADRIETQKDQTGLLGVELFPTNEGMKIQRVIPNSPADKSSSKLNEGEIIIAIDGNPFNQDENFYQYLTNKVDEKVLVTVKSKDGKEREIAIRPINDTHQLLYKEWVDNRKKLVDEYSNGRLGYIHIQGMNYPSFETFERELTAAGEGKEGLVIDVRYNGGGSTTDYLMTILNYKQHAYTIPRGASKDLEKDKLKFRNYYPTGERLVFAAWLKPSIALCNEGSYSNAEIFSHAYKTLGIGKLVGYPTNGSVISTGGKQLIDGSFVRMPFRGWFTKATDKNQELGPAVPDIIVENSVNWLATGEDEQLKKACEELLKQIDKK</sequence>
<evidence type="ECO:0000313" key="12">
    <source>
        <dbReference type="Proteomes" id="UP001221302"/>
    </source>
</evidence>
<dbReference type="InterPro" id="IPR001478">
    <property type="entry name" value="PDZ"/>
</dbReference>
<dbReference type="SMART" id="SM00245">
    <property type="entry name" value="TSPc"/>
    <property type="match status" value="1"/>
</dbReference>
<dbReference type="GO" id="GO:0006508">
    <property type="term" value="P:proteolysis"/>
    <property type="evidence" value="ECO:0007669"/>
    <property type="project" value="UniProtKB-UniRule"/>
</dbReference>
<feature type="domain" description="PDZ" evidence="10">
    <location>
        <begin position="769"/>
        <end position="827"/>
    </location>
</feature>
<dbReference type="GO" id="GO:0008236">
    <property type="term" value="F:serine-type peptidase activity"/>
    <property type="evidence" value="ECO:0007669"/>
    <property type="project" value="UniProtKB-UniRule"/>
</dbReference>
<feature type="active site" description="Charge relay system" evidence="8">
    <location>
        <position position="1047"/>
    </location>
</feature>
<dbReference type="SMART" id="SM00228">
    <property type="entry name" value="PDZ"/>
    <property type="match status" value="1"/>
</dbReference>
<dbReference type="Pfam" id="PF26549">
    <property type="entry name" value="Tricorn_N"/>
    <property type="match status" value="1"/>
</dbReference>
<proteinExistence type="inferred from homology"/>
<evidence type="ECO:0000256" key="6">
    <source>
        <dbReference type="ARBA" id="ARBA00022825"/>
    </source>
</evidence>
<dbReference type="Gene3D" id="2.120.10.30">
    <property type="entry name" value="TolB, C-terminal domain"/>
    <property type="match status" value="2"/>
</dbReference>
<keyword evidence="5 7" id="KW-0378">Hydrolase</keyword>
<evidence type="ECO:0000256" key="3">
    <source>
        <dbReference type="ARBA" id="ARBA00022490"/>
    </source>
</evidence>
<feature type="active site" description="Charge relay system" evidence="8">
    <location>
        <position position="761"/>
    </location>
</feature>
<evidence type="ECO:0000256" key="1">
    <source>
        <dbReference type="ARBA" id="ARBA00004496"/>
    </source>
</evidence>
<dbReference type="SUPFAM" id="SSF52096">
    <property type="entry name" value="ClpP/crotonase"/>
    <property type="match status" value="1"/>
</dbReference>
<dbReference type="InterPro" id="IPR028204">
    <property type="entry name" value="Tricorn_C1"/>
</dbReference>
<comment type="similarity">
    <text evidence="2 7">Belongs to the peptidase S41B family.</text>
</comment>
<dbReference type="InterPro" id="IPR005151">
    <property type="entry name" value="Tail-specific_protease"/>
</dbReference>
<dbReference type="InterPro" id="IPR029414">
    <property type="entry name" value="Tricorn_PDZ"/>
</dbReference>
<dbReference type="SUPFAM" id="SSF69304">
    <property type="entry name" value="Tricorn protease N-terminal domain"/>
    <property type="match status" value="1"/>
</dbReference>
<dbReference type="EMBL" id="JARGDL010000008">
    <property type="protein sequence ID" value="MDF1611902.1"/>
    <property type="molecule type" value="Genomic_DNA"/>
</dbReference>
<dbReference type="Pfam" id="PF14685">
    <property type="entry name" value="PDZ_Tricorn"/>
    <property type="match status" value="1"/>
</dbReference>
<dbReference type="EC" id="3.4.21.-" evidence="7"/>
<evidence type="ECO:0000256" key="5">
    <source>
        <dbReference type="ARBA" id="ARBA00022801"/>
    </source>
</evidence>
<keyword evidence="6 7" id="KW-0720">Serine protease</keyword>
<dbReference type="RefSeq" id="WP_321535670.1">
    <property type="nucleotide sequence ID" value="NZ_JARGDL010000008.1"/>
</dbReference>
<dbReference type="Proteomes" id="UP001221302">
    <property type="component" value="Unassembled WGS sequence"/>
</dbReference>
<dbReference type="PANTHER" id="PTHR43253:SF1">
    <property type="entry name" value="TRICORN PROTEASE HOMOLOG 2-RELATED"/>
    <property type="match status" value="1"/>
</dbReference>
<evidence type="ECO:0000313" key="11">
    <source>
        <dbReference type="EMBL" id="MDF1611902.1"/>
    </source>
</evidence>
<dbReference type="Gene3D" id="2.120.10.60">
    <property type="entry name" value="Tricorn protease N-terminal domain"/>
    <property type="match status" value="1"/>
</dbReference>
<comment type="caution">
    <text evidence="11">The sequence shown here is derived from an EMBL/GenBank/DDBJ whole genome shotgun (WGS) entry which is preliminary data.</text>
</comment>
<dbReference type="SUPFAM" id="SSF82171">
    <property type="entry name" value="DPP6 N-terminal domain-like"/>
    <property type="match status" value="1"/>
</dbReference>
<accession>A0AAE3P1B0</accession>
<dbReference type="Pfam" id="PF03572">
    <property type="entry name" value="Peptidase_S41"/>
    <property type="match status" value="1"/>
</dbReference>
<name>A0AAE3P1B0_9BACT</name>
<dbReference type="InterPro" id="IPR011042">
    <property type="entry name" value="6-blade_b-propeller_TolB-like"/>
</dbReference>